<feature type="compositionally biased region" description="Pro residues" evidence="1">
    <location>
        <begin position="1"/>
        <end position="12"/>
    </location>
</feature>
<reference evidence="3 4" key="1">
    <citation type="submission" date="2019-04" db="EMBL/GenBank/DDBJ databases">
        <authorList>
            <person name="Alioto T."/>
            <person name="Alioto T."/>
        </authorList>
    </citation>
    <scope>NUCLEOTIDE SEQUENCE [LARGE SCALE GENOMIC DNA]</scope>
</reference>
<dbReference type="Proteomes" id="UP000662637">
    <property type="component" value="Unassembled WGS sequence"/>
</dbReference>
<feature type="region of interest" description="Disordered" evidence="1">
    <location>
        <begin position="1"/>
        <end position="20"/>
    </location>
</feature>
<evidence type="ECO:0000313" key="3">
    <source>
        <dbReference type="EMBL" id="VTJ58715.1"/>
    </source>
</evidence>
<sequence length="111" mass="11331">MVLLLPSPPTPLTRPSLSTLALPSRPPQGCCWPLPKAKGRQALAGSCVRPPPLPTGEEEVSSGLRPMSLVAATPHCSLGATRSLPGSHLALLFPGPRGAAGLPRTTPSVSS</sequence>
<protein>
    <submittedName>
        <fullName evidence="3">Uncharacterized protein</fullName>
    </submittedName>
</protein>
<keyword evidence="4" id="KW-1185">Reference proteome</keyword>
<name>A0A5E4ANI7_MARMO</name>
<dbReference type="EMBL" id="CABDUW010000107">
    <property type="protein sequence ID" value="VTJ58715.1"/>
    <property type="molecule type" value="Genomic_DNA"/>
</dbReference>
<proteinExistence type="predicted"/>
<dbReference type="Proteomes" id="UP000335636">
    <property type="component" value="Unassembled WGS sequence"/>
</dbReference>
<accession>A0A5E4ANI7</accession>
<gene>
    <name evidence="2" type="ORF">GHT09_001622</name>
    <name evidence="3" type="ORF">MONAX_5E023734</name>
</gene>
<dbReference type="AlphaFoldDB" id="A0A5E4ANI7"/>
<evidence type="ECO:0000313" key="2">
    <source>
        <dbReference type="EMBL" id="KAF7467031.1"/>
    </source>
</evidence>
<dbReference type="EMBL" id="WJEC01007814">
    <property type="protein sequence ID" value="KAF7467031.1"/>
    <property type="molecule type" value="Genomic_DNA"/>
</dbReference>
<evidence type="ECO:0000256" key="1">
    <source>
        <dbReference type="SAM" id="MobiDB-lite"/>
    </source>
</evidence>
<evidence type="ECO:0000313" key="4">
    <source>
        <dbReference type="Proteomes" id="UP000335636"/>
    </source>
</evidence>
<reference evidence="2" key="2">
    <citation type="submission" date="2020-08" db="EMBL/GenBank/DDBJ databases">
        <authorList>
            <person name="Shumante A."/>
            <person name="Zimin A.V."/>
            <person name="Puiu D."/>
            <person name="Salzberg S.L."/>
        </authorList>
    </citation>
    <scope>NUCLEOTIDE SEQUENCE</scope>
    <source>
        <strain evidence="2">WC2-LM</strain>
        <tissue evidence="2">Liver</tissue>
    </source>
</reference>
<organism evidence="3 4">
    <name type="scientific">Marmota monax</name>
    <name type="common">Woodchuck</name>
    <dbReference type="NCBI Taxonomy" id="9995"/>
    <lineage>
        <taxon>Eukaryota</taxon>
        <taxon>Metazoa</taxon>
        <taxon>Chordata</taxon>
        <taxon>Craniata</taxon>
        <taxon>Vertebrata</taxon>
        <taxon>Euteleostomi</taxon>
        <taxon>Mammalia</taxon>
        <taxon>Eutheria</taxon>
        <taxon>Euarchontoglires</taxon>
        <taxon>Glires</taxon>
        <taxon>Rodentia</taxon>
        <taxon>Sciuromorpha</taxon>
        <taxon>Sciuridae</taxon>
        <taxon>Xerinae</taxon>
        <taxon>Marmotini</taxon>
        <taxon>Marmota</taxon>
    </lineage>
</organism>